<feature type="transmembrane region" description="Helical" evidence="1">
    <location>
        <begin position="155"/>
        <end position="175"/>
    </location>
</feature>
<evidence type="ECO:0000313" key="2">
    <source>
        <dbReference type="EMBL" id="GMI34081.1"/>
    </source>
</evidence>
<evidence type="ECO:0000313" key="3">
    <source>
        <dbReference type="Proteomes" id="UP001165060"/>
    </source>
</evidence>
<keyword evidence="1" id="KW-0812">Transmembrane</keyword>
<feature type="transmembrane region" description="Helical" evidence="1">
    <location>
        <begin position="86"/>
        <end position="103"/>
    </location>
</feature>
<comment type="caution">
    <text evidence="2">The sequence shown here is derived from an EMBL/GenBank/DDBJ whole genome shotgun (WGS) entry which is preliminary data.</text>
</comment>
<organism evidence="2 3">
    <name type="scientific">Tetraparma gracilis</name>
    <dbReference type="NCBI Taxonomy" id="2962635"/>
    <lineage>
        <taxon>Eukaryota</taxon>
        <taxon>Sar</taxon>
        <taxon>Stramenopiles</taxon>
        <taxon>Ochrophyta</taxon>
        <taxon>Bolidophyceae</taxon>
        <taxon>Parmales</taxon>
        <taxon>Triparmaceae</taxon>
        <taxon>Tetraparma</taxon>
    </lineage>
</organism>
<feature type="transmembrane region" description="Helical" evidence="1">
    <location>
        <begin position="187"/>
        <end position="212"/>
    </location>
</feature>
<keyword evidence="1" id="KW-0472">Membrane</keyword>
<keyword evidence="3" id="KW-1185">Reference proteome</keyword>
<proteinExistence type="predicted"/>
<feature type="transmembrane region" description="Helical" evidence="1">
    <location>
        <begin position="21"/>
        <end position="43"/>
    </location>
</feature>
<sequence length="262" mass="30671">MALNWIMPTRKEVDLCHLSKVSAVLHFLALGNAWLGAMRWFWLDIEDSCGFDWDLIAYGFYAYIWDVVTALVFGRSYFYRWTRIDVFIHHLPFMFVGGFWAVTTFDLLEYSGQPVSISYFQQAVRWAMLSCSNEFALALGAALRSEDSLWARLMSTWAGLLYFLVASPVWIYYVLVSCYECYKSSGLITNTLCLWLNTAVPIAYAVTQYPLFIQVYNKRLKKLYEIESYRGMMKKVFRGRRRRRPKPDEEALAKLTDVNTWN</sequence>
<feature type="transmembrane region" description="Helical" evidence="1">
    <location>
        <begin position="123"/>
        <end position="143"/>
    </location>
</feature>
<evidence type="ECO:0008006" key="4">
    <source>
        <dbReference type="Google" id="ProtNLM"/>
    </source>
</evidence>
<gene>
    <name evidence="2" type="ORF">TeGR_g13152</name>
</gene>
<protein>
    <recommendedName>
        <fullName evidence="4">TLC domain-containing protein</fullName>
    </recommendedName>
</protein>
<name>A0ABQ6MVC5_9STRA</name>
<accession>A0ABQ6MVC5</accession>
<evidence type="ECO:0000256" key="1">
    <source>
        <dbReference type="SAM" id="Phobius"/>
    </source>
</evidence>
<feature type="transmembrane region" description="Helical" evidence="1">
    <location>
        <begin position="55"/>
        <end position="74"/>
    </location>
</feature>
<dbReference type="EMBL" id="BRYB01003282">
    <property type="protein sequence ID" value="GMI34081.1"/>
    <property type="molecule type" value="Genomic_DNA"/>
</dbReference>
<dbReference type="Proteomes" id="UP001165060">
    <property type="component" value="Unassembled WGS sequence"/>
</dbReference>
<keyword evidence="1" id="KW-1133">Transmembrane helix</keyword>
<feature type="non-terminal residue" evidence="2">
    <location>
        <position position="262"/>
    </location>
</feature>
<reference evidence="2 3" key="1">
    <citation type="journal article" date="2023" name="Commun. Biol.">
        <title>Genome analysis of Parmales, the sister group of diatoms, reveals the evolutionary specialization of diatoms from phago-mixotrophs to photoautotrophs.</title>
        <authorList>
            <person name="Ban H."/>
            <person name="Sato S."/>
            <person name="Yoshikawa S."/>
            <person name="Yamada K."/>
            <person name="Nakamura Y."/>
            <person name="Ichinomiya M."/>
            <person name="Sato N."/>
            <person name="Blanc-Mathieu R."/>
            <person name="Endo H."/>
            <person name="Kuwata A."/>
            <person name="Ogata H."/>
        </authorList>
    </citation>
    <scope>NUCLEOTIDE SEQUENCE [LARGE SCALE GENOMIC DNA]</scope>
</reference>